<evidence type="ECO:0000259" key="1">
    <source>
        <dbReference type="PROSITE" id="PS51186"/>
    </source>
</evidence>
<name>A0A9D2S5K5_9FIRM</name>
<dbReference type="Gene3D" id="3.40.630.30">
    <property type="match status" value="1"/>
</dbReference>
<dbReference type="GO" id="GO:0016747">
    <property type="term" value="F:acyltransferase activity, transferring groups other than amino-acyl groups"/>
    <property type="evidence" value="ECO:0007669"/>
    <property type="project" value="InterPro"/>
</dbReference>
<dbReference type="SUPFAM" id="SSF55729">
    <property type="entry name" value="Acyl-CoA N-acyltransferases (Nat)"/>
    <property type="match status" value="1"/>
</dbReference>
<proteinExistence type="predicted"/>
<dbReference type="InterPro" id="IPR016181">
    <property type="entry name" value="Acyl_CoA_acyltransferase"/>
</dbReference>
<evidence type="ECO:0000313" key="3">
    <source>
        <dbReference type="Proteomes" id="UP000824208"/>
    </source>
</evidence>
<comment type="caution">
    <text evidence="2">The sequence shown here is derived from an EMBL/GenBank/DDBJ whole genome shotgun (WGS) entry which is preliminary data.</text>
</comment>
<dbReference type="EMBL" id="DWYC01000049">
    <property type="protein sequence ID" value="HJB56866.1"/>
    <property type="molecule type" value="Genomic_DNA"/>
</dbReference>
<evidence type="ECO:0000313" key="2">
    <source>
        <dbReference type="EMBL" id="HJB56866.1"/>
    </source>
</evidence>
<dbReference type="InterPro" id="IPR000182">
    <property type="entry name" value="GNAT_dom"/>
</dbReference>
<dbReference type="AlphaFoldDB" id="A0A9D2S5K5"/>
<dbReference type="PROSITE" id="PS51186">
    <property type="entry name" value="GNAT"/>
    <property type="match status" value="1"/>
</dbReference>
<accession>A0A9D2S5K5</accession>
<sequence>MTGLELRPLRREEVGWVYRWEMKETFPRAERRSLGHIRAMMDRGVYDGWGLFRREELLGYAFLWRGPSFVLLDYLAVCRGKRGAGLGSALLEGLQGRYSGAAGILAEAEAPEGAPEEEQDLRRRRLDFYRRLGFAELKYRAEIFTVRYAVLAWSAGGAPDETAAQEAHAALYRGELPGPLFRRFIHIPAPPEDNERDIL</sequence>
<reference evidence="2" key="2">
    <citation type="submission" date="2021-04" db="EMBL/GenBank/DDBJ databases">
        <authorList>
            <person name="Gilroy R."/>
        </authorList>
    </citation>
    <scope>NUCLEOTIDE SEQUENCE</scope>
    <source>
        <strain evidence="2">CHK189-11263</strain>
    </source>
</reference>
<reference evidence="2" key="1">
    <citation type="journal article" date="2021" name="PeerJ">
        <title>Extensive microbial diversity within the chicken gut microbiome revealed by metagenomics and culture.</title>
        <authorList>
            <person name="Gilroy R."/>
            <person name="Ravi A."/>
            <person name="Getino M."/>
            <person name="Pursley I."/>
            <person name="Horton D.L."/>
            <person name="Alikhan N.F."/>
            <person name="Baker D."/>
            <person name="Gharbi K."/>
            <person name="Hall N."/>
            <person name="Watson M."/>
            <person name="Adriaenssens E.M."/>
            <person name="Foster-Nyarko E."/>
            <person name="Jarju S."/>
            <person name="Secka A."/>
            <person name="Antonio M."/>
            <person name="Oren A."/>
            <person name="Chaudhuri R.R."/>
            <person name="La Ragione R."/>
            <person name="Hildebrand F."/>
            <person name="Pallen M.J."/>
        </authorList>
    </citation>
    <scope>NUCLEOTIDE SEQUENCE</scope>
    <source>
        <strain evidence="2">CHK189-11263</strain>
    </source>
</reference>
<organism evidence="2 3">
    <name type="scientific">Candidatus Flavonifractor intestinipullorum</name>
    <dbReference type="NCBI Taxonomy" id="2838587"/>
    <lineage>
        <taxon>Bacteria</taxon>
        <taxon>Bacillati</taxon>
        <taxon>Bacillota</taxon>
        <taxon>Clostridia</taxon>
        <taxon>Eubacteriales</taxon>
        <taxon>Oscillospiraceae</taxon>
        <taxon>Flavonifractor</taxon>
    </lineage>
</organism>
<gene>
    <name evidence="2" type="ORF">H9714_04860</name>
</gene>
<dbReference type="Proteomes" id="UP000824208">
    <property type="component" value="Unassembled WGS sequence"/>
</dbReference>
<feature type="domain" description="N-acetyltransferase" evidence="1">
    <location>
        <begin position="4"/>
        <end position="153"/>
    </location>
</feature>
<protein>
    <submittedName>
        <fullName evidence="2">N-acetyltransferase</fullName>
    </submittedName>
</protein>